<dbReference type="InterPro" id="IPR020904">
    <property type="entry name" value="Sc_DH/Rdtase_CS"/>
</dbReference>
<comment type="similarity">
    <text evidence="1 4">Belongs to the short-chain dehydrogenases/reductases (SDR) family.</text>
</comment>
<dbReference type="SMART" id="SM00822">
    <property type="entry name" value="PKS_KR"/>
    <property type="match status" value="1"/>
</dbReference>
<keyword evidence="2" id="KW-0521">NADP</keyword>
<evidence type="ECO:0000256" key="4">
    <source>
        <dbReference type="RuleBase" id="RU000363"/>
    </source>
</evidence>
<evidence type="ECO:0000259" key="5">
    <source>
        <dbReference type="SMART" id="SM00822"/>
    </source>
</evidence>
<dbReference type="Pfam" id="PF00106">
    <property type="entry name" value="adh_short"/>
    <property type="match status" value="1"/>
</dbReference>
<organism evidence="6 7">
    <name type="scientific">Roseateles terrae</name>
    <dbReference type="NCBI Taxonomy" id="431060"/>
    <lineage>
        <taxon>Bacteria</taxon>
        <taxon>Pseudomonadati</taxon>
        <taxon>Pseudomonadota</taxon>
        <taxon>Betaproteobacteria</taxon>
        <taxon>Burkholderiales</taxon>
        <taxon>Sphaerotilaceae</taxon>
        <taxon>Roseateles</taxon>
    </lineage>
</organism>
<reference evidence="6 7" key="1">
    <citation type="submission" date="2020-08" db="EMBL/GenBank/DDBJ databases">
        <title>Genomic Encyclopedia of Type Strains, Phase III (KMG-III): the genomes of soil and plant-associated and newly described type strains.</title>
        <authorList>
            <person name="Whitman W."/>
        </authorList>
    </citation>
    <scope>NUCLEOTIDE SEQUENCE [LARGE SCALE GENOMIC DNA]</scope>
    <source>
        <strain evidence="6 7">CECT 7247</strain>
    </source>
</reference>
<accession>A0ABR6GMX3</accession>
<evidence type="ECO:0000313" key="6">
    <source>
        <dbReference type="EMBL" id="MBB3193459.1"/>
    </source>
</evidence>
<dbReference type="CDD" id="cd05324">
    <property type="entry name" value="carb_red_PTCR-like_SDR_c"/>
    <property type="match status" value="1"/>
</dbReference>
<dbReference type="Gene3D" id="3.40.50.720">
    <property type="entry name" value="NAD(P)-binding Rossmann-like Domain"/>
    <property type="match status" value="1"/>
</dbReference>
<evidence type="ECO:0000256" key="2">
    <source>
        <dbReference type="ARBA" id="ARBA00022857"/>
    </source>
</evidence>
<evidence type="ECO:0000313" key="7">
    <source>
        <dbReference type="Proteomes" id="UP000574369"/>
    </source>
</evidence>
<dbReference type="RefSeq" id="WP_246409474.1">
    <property type="nucleotide sequence ID" value="NZ_JACHXO010000001.1"/>
</dbReference>
<dbReference type="EMBL" id="JACHXO010000001">
    <property type="protein sequence ID" value="MBB3193459.1"/>
    <property type="molecule type" value="Genomic_DNA"/>
</dbReference>
<dbReference type="PRINTS" id="PR00081">
    <property type="entry name" value="GDHRDH"/>
</dbReference>
<evidence type="ECO:0000256" key="1">
    <source>
        <dbReference type="ARBA" id="ARBA00006484"/>
    </source>
</evidence>
<gene>
    <name evidence="6" type="ORF">FHS28_000824</name>
</gene>
<dbReference type="Proteomes" id="UP000574369">
    <property type="component" value="Unassembled WGS sequence"/>
</dbReference>
<proteinExistence type="inferred from homology"/>
<comment type="caution">
    <text evidence="6">The sequence shown here is derived from an EMBL/GenBank/DDBJ whole genome shotgun (WGS) entry which is preliminary data.</text>
</comment>
<keyword evidence="3" id="KW-0560">Oxidoreductase</keyword>
<dbReference type="PANTHER" id="PTHR43490">
    <property type="entry name" value="(+)-NEOMENTHOL DEHYDROGENASE"/>
    <property type="match status" value="1"/>
</dbReference>
<dbReference type="InterPro" id="IPR002347">
    <property type="entry name" value="SDR_fam"/>
</dbReference>
<dbReference type="InterPro" id="IPR045313">
    <property type="entry name" value="CBR1-like"/>
</dbReference>
<dbReference type="SUPFAM" id="SSF51735">
    <property type="entry name" value="NAD(P)-binding Rossmann-fold domains"/>
    <property type="match status" value="1"/>
</dbReference>
<dbReference type="PRINTS" id="PR00080">
    <property type="entry name" value="SDRFAMILY"/>
</dbReference>
<name>A0ABR6GMX3_9BURK</name>
<evidence type="ECO:0000256" key="3">
    <source>
        <dbReference type="ARBA" id="ARBA00023002"/>
    </source>
</evidence>
<dbReference type="InterPro" id="IPR057326">
    <property type="entry name" value="KR_dom"/>
</dbReference>
<protein>
    <submittedName>
        <fullName evidence="6">NAD(P)-dependent dehydrogenase (Short-subunit alcohol dehydrogenase family)</fullName>
    </submittedName>
</protein>
<dbReference type="InterPro" id="IPR036291">
    <property type="entry name" value="NAD(P)-bd_dom_sf"/>
</dbReference>
<sequence>MSTTNIATHRQPTAIPMDPSAATAATAAAGLVDSSFTASAPRAAIERADSRRTDAGPNAARQIALVTGANRGIGLEICRQLAAEGVRVLLSGRRAEAAAEAARQLVSEGLDVEAVVLDVTDARSIEAAAAGIGQRYGRLDILVNNAAIRLESYGRRPSQQPLTQWHQTFATNLFGVVAVTQALLPLLQRAPAARIVNVSSLLASLGTHSDPASYAYSDMFKSLPAYSASKSALNAWTVHLAYELRETPIKVNAVHPGYTRTDMNDGAGDLEPRQGASTSVRMALLGPDGPTGQYVHLGRQIPW</sequence>
<keyword evidence="7" id="KW-1185">Reference proteome</keyword>
<dbReference type="PROSITE" id="PS00061">
    <property type="entry name" value="ADH_SHORT"/>
    <property type="match status" value="1"/>
</dbReference>
<feature type="domain" description="Ketoreductase" evidence="5">
    <location>
        <begin position="62"/>
        <end position="245"/>
    </location>
</feature>
<dbReference type="PANTHER" id="PTHR43490:SF99">
    <property type="entry name" value="SHORT-CHAIN DEHYDROGENASE_REDUCTASE"/>
    <property type="match status" value="1"/>
</dbReference>